<evidence type="ECO:0000256" key="4">
    <source>
        <dbReference type="ARBA" id="ARBA00022448"/>
    </source>
</evidence>
<keyword evidence="6" id="KW-0479">Metal-binding</keyword>
<dbReference type="GO" id="GO:1990429">
    <property type="term" value="C:peroxisomal importomer complex"/>
    <property type="evidence" value="ECO:0007669"/>
    <property type="project" value="TreeGrafter"/>
</dbReference>
<dbReference type="GO" id="GO:0005778">
    <property type="term" value="C:peroxisomal membrane"/>
    <property type="evidence" value="ECO:0007669"/>
    <property type="project" value="UniProtKB-SubCell"/>
</dbReference>
<evidence type="ECO:0000256" key="11">
    <source>
        <dbReference type="ARBA" id="ARBA00023136"/>
    </source>
</evidence>
<keyword evidence="7" id="KW-0863">Zinc-finger</keyword>
<feature type="region of interest" description="Disordered" evidence="13">
    <location>
        <begin position="114"/>
        <end position="167"/>
    </location>
</feature>
<dbReference type="GO" id="GO:0008270">
    <property type="term" value="F:zinc ion binding"/>
    <property type="evidence" value="ECO:0007669"/>
    <property type="project" value="UniProtKB-KW"/>
</dbReference>
<dbReference type="InterPro" id="IPR006845">
    <property type="entry name" value="Pex_N"/>
</dbReference>
<protein>
    <submittedName>
        <fullName evidence="15">Peroxisome biogenesis protein 12</fullName>
    </submittedName>
</protein>
<keyword evidence="9" id="KW-0653">Protein transport</keyword>
<accession>A0A833QW59</accession>
<comment type="subcellular location">
    <subcellularLocation>
        <location evidence="1">Peroxisome membrane</location>
        <topology evidence="1">Multi-pass membrane protein</topology>
    </subcellularLocation>
</comment>
<evidence type="ECO:0000256" key="3">
    <source>
        <dbReference type="ARBA" id="ARBA00008704"/>
    </source>
</evidence>
<dbReference type="Proteomes" id="UP000623129">
    <property type="component" value="Unassembled WGS sequence"/>
</dbReference>
<evidence type="ECO:0000256" key="13">
    <source>
        <dbReference type="SAM" id="MobiDB-lite"/>
    </source>
</evidence>
<evidence type="ECO:0000313" key="16">
    <source>
        <dbReference type="Proteomes" id="UP000623129"/>
    </source>
</evidence>
<sequence>MPPSISPKIWPILKLTQNWGSPSLIFALPHYRYRPNADPPADPKLADESHSFRRRRLQVTDEDLGFDSGSLKACCCHSPGSDQMLIPFESVLSQYSTILITMYFKMGIMKMAPRKTGPRRTYSKKGTKRSRQTQEPLVVGEGSIAGAEGVTTTSEPPKKKGRGPGIIRRSTEILEDRPIIWPISDRAFTCKTRPQEITAAITRYREDEDPLHCRSVLYAIAAKRYSEELHEARESCFKKFGNNTQAWKKCIPHWCLDHNHWHGLCDIFATEAWQGLSKTNKVNRTKTGPKISHHGGSASAHQHFEKLTALNNGKQPPMRELFIHLHCAKENGKSPIVAKMEAAAAAAAAAVESGPADLNDANGVIDPSTNEANTQLKALDIDSLQFTNDQTQSVYVSGLSFAYQLLYLLDATAFYSPGLYALGIQVCRATGQELMDSSSKISRIRSRELERLRGPTWLKAMQRVLLKCVYTSLDYAQTGLIAAVFFFKMMEWWYQSAEERMSAPTVYPPPPPPPPPKGFVKLTKKNVATPDNKFTADTRIGTAATILSLLKAWLANVYLIC</sequence>
<dbReference type="AlphaFoldDB" id="A0A833QW59"/>
<evidence type="ECO:0000313" key="15">
    <source>
        <dbReference type="EMBL" id="KAF3336500.1"/>
    </source>
</evidence>
<evidence type="ECO:0000256" key="8">
    <source>
        <dbReference type="ARBA" id="ARBA00022833"/>
    </source>
</evidence>
<keyword evidence="12" id="KW-0576">Peroxisome</keyword>
<comment type="similarity">
    <text evidence="3">Belongs to the pex2/pex10/pex12 family.</text>
</comment>
<dbReference type="PANTHER" id="PTHR12888:SF0">
    <property type="entry name" value="PEROXISOME ASSEMBLY PROTEIN 12"/>
    <property type="match status" value="1"/>
</dbReference>
<dbReference type="Pfam" id="PF04757">
    <property type="entry name" value="Pex2_Pex12"/>
    <property type="match status" value="1"/>
</dbReference>
<evidence type="ECO:0000259" key="14">
    <source>
        <dbReference type="Pfam" id="PF04757"/>
    </source>
</evidence>
<dbReference type="InterPro" id="IPR017375">
    <property type="entry name" value="PEX12"/>
</dbReference>
<proteinExistence type="inferred from homology"/>
<feature type="compositionally biased region" description="Basic residues" evidence="13">
    <location>
        <begin position="114"/>
        <end position="131"/>
    </location>
</feature>
<organism evidence="15 16">
    <name type="scientific">Carex littledalei</name>
    <dbReference type="NCBI Taxonomy" id="544730"/>
    <lineage>
        <taxon>Eukaryota</taxon>
        <taxon>Viridiplantae</taxon>
        <taxon>Streptophyta</taxon>
        <taxon>Embryophyta</taxon>
        <taxon>Tracheophyta</taxon>
        <taxon>Spermatophyta</taxon>
        <taxon>Magnoliopsida</taxon>
        <taxon>Liliopsida</taxon>
        <taxon>Poales</taxon>
        <taxon>Cyperaceae</taxon>
        <taxon>Cyperoideae</taxon>
        <taxon>Cariceae</taxon>
        <taxon>Carex</taxon>
        <taxon>Carex subgen. Euthyceras</taxon>
    </lineage>
</organism>
<keyword evidence="8" id="KW-0862">Zinc</keyword>
<keyword evidence="5" id="KW-0812">Transmembrane</keyword>
<evidence type="ECO:0000256" key="1">
    <source>
        <dbReference type="ARBA" id="ARBA00004585"/>
    </source>
</evidence>
<name>A0A833QW59_9POAL</name>
<keyword evidence="4" id="KW-0813">Transport</keyword>
<dbReference type="PANTHER" id="PTHR12888">
    <property type="entry name" value="PEROXISOME ASSEMBLY PROTEIN 12 PEROXIN-12"/>
    <property type="match status" value="1"/>
</dbReference>
<evidence type="ECO:0000256" key="9">
    <source>
        <dbReference type="ARBA" id="ARBA00022927"/>
    </source>
</evidence>
<reference evidence="15" key="1">
    <citation type="submission" date="2020-01" db="EMBL/GenBank/DDBJ databases">
        <title>Genome sequence of Kobresia littledalei, the first chromosome-level genome in the family Cyperaceae.</title>
        <authorList>
            <person name="Qu G."/>
        </authorList>
    </citation>
    <scope>NUCLEOTIDE SEQUENCE</scope>
    <source>
        <strain evidence="15">C.B.Clarke</strain>
        <tissue evidence="15">Leaf</tissue>
    </source>
</reference>
<dbReference type="InterPro" id="IPR004252">
    <property type="entry name" value="Probable_transposase_24"/>
</dbReference>
<keyword evidence="11" id="KW-0472">Membrane</keyword>
<comment type="caution">
    <text evidence="15">The sequence shown here is derived from an EMBL/GenBank/DDBJ whole genome shotgun (WGS) entry which is preliminary data.</text>
</comment>
<keyword evidence="16" id="KW-1185">Reference proteome</keyword>
<dbReference type="GO" id="GO:0016558">
    <property type="term" value="P:protein import into peroxisome matrix"/>
    <property type="evidence" value="ECO:0007669"/>
    <property type="project" value="InterPro"/>
</dbReference>
<comment type="pathway">
    <text evidence="2">Protein modification; protein ubiquitination.</text>
</comment>
<evidence type="ECO:0000256" key="12">
    <source>
        <dbReference type="ARBA" id="ARBA00023140"/>
    </source>
</evidence>
<evidence type="ECO:0000256" key="6">
    <source>
        <dbReference type="ARBA" id="ARBA00022723"/>
    </source>
</evidence>
<evidence type="ECO:0000256" key="2">
    <source>
        <dbReference type="ARBA" id="ARBA00004906"/>
    </source>
</evidence>
<keyword evidence="10" id="KW-1133">Transmembrane helix</keyword>
<gene>
    <name evidence="15" type="ORF">FCM35_KLT19086</name>
</gene>
<dbReference type="GO" id="GO:0004842">
    <property type="term" value="F:ubiquitin-protein transferase activity"/>
    <property type="evidence" value="ECO:0007669"/>
    <property type="project" value="TreeGrafter"/>
</dbReference>
<evidence type="ECO:0000256" key="5">
    <source>
        <dbReference type="ARBA" id="ARBA00022692"/>
    </source>
</evidence>
<evidence type="ECO:0000256" key="7">
    <source>
        <dbReference type="ARBA" id="ARBA00022771"/>
    </source>
</evidence>
<dbReference type="EMBL" id="SWLB01000007">
    <property type="protein sequence ID" value="KAF3336500.1"/>
    <property type="molecule type" value="Genomic_DNA"/>
</dbReference>
<feature type="domain" description="Pex N-terminal" evidence="14">
    <location>
        <begin position="397"/>
        <end position="496"/>
    </location>
</feature>
<evidence type="ECO:0000256" key="10">
    <source>
        <dbReference type="ARBA" id="ARBA00022989"/>
    </source>
</evidence>
<dbReference type="Pfam" id="PF03004">
    <property type="entry name" value="Transposase_24"/>
    <property type="match status" value="1"/>
</dbReference>
<dbReference type="OrthoDB" id="107372at2759"/>
<dbReference type="GO" id="GO:0006513">
    <property type="term" value="P:protein monoubiquitination"/>
    <property type="evidence" value="ECO:0007669"/>
    <property type="project" value="TreeGrafter"/>
</dbReference>